<dbReference type="InterPro" id="IPR016181">
    <property type="entry name" value="Acyl_CoA_acyltransferase"/>
</dbReference>
<name>A0A7X3IEP8_9BACL</name>
<dbReference type="CDD" id="cd04301">
    <property type="entry name" value="NAT_SF"/>
    <property type="match status" value="1"/>
</dbReference>
<dbReference type="Pfam" id="PF13302">
    <property type="entry name" value="Acetyltransf_3"/>
    <property type="match status" value="1"/>
</dbReference>
<protein>
    <submittedName>
        <fullName evidence="2">GNAT family N-acetyltransferase</fullName>
    </submittedName>
</protein>
<dbReference type="EMBL" id="WUBI01000001">
    <property type="protein sequence ID" value="MWV42543.1"/>
    <property type="molecule type" value="Genomic_DNA"/>
</dbReference>
<accession>A0A7X3IEP8</accession>
<dbReference type="SUPFAM" id="SSF55729">
    <property type="entry name" value="Acyl-CoA N-acyltransferases (Nat)"/>
    <property type="match status" value="1"/>
</dbReference>
<dbReference type="AlphaFoldDB" id="A0A7X3IEP8"/>
<dbReference type="Proteomes" id="UP000460318">
    <property type="component" value="Unassembled WGS sequence"/>
</dbReference>
<dbReference type="RefSeq" id="WP_160496135.1">
    <property type="nucleotide sequence ID" value="NZ_WUBI01000001.1"/>
</dbReference>
<dbReference type="PANTHER" id="PTHR43415:SF5">
    <property type="entry name" value="ACETYLTRANSFERASE"/>
    <property type="match status" value="1"/>
</dbReference>
<dbReference type="InterPro" id="IPR000182">
    <property type="entry name" value="GNAT_dom"/>
</dbReference>
<reference evidence="2 3" key="1">
    <citation type="submission" date="2019-12" db="EMBL/GenBank/DDBJ databases">
        <title>Paenibacillus sp. nov., an endophytic bacterium isolated from the stem of Dendrobium.</title>
        <authorList>
            <person name="Zhao R."/>
        </authorList>
    </citation>
    <scope>NUCLEOTIDE SEQUENCE [LARGE SCALE GENOMIC DNA]</scope>
    <source>
        <strain evidence="2 3">HJL G12</strain>
    </source>
</reference>
<evidence type="ECO:0000313" key="2">
    <source>
        <dbReference type="EMBL" id="MWV42543.1"/>
    </source>
</evidence>
<dbReference type="PANTHER" id="PTHR43415">
    <property type="entry name" value="SPERMIDINE N(1)-ACETYLTRANSFERASE"/>
    <property type="match status" value="1"/>
</dbReference>
<comment type="caution">
    <text evidence="2">The sequence shown here is derived from an EMBL/GenBank/DDBJ whole genome shotgun (WGS) entry which is preliminary data.</text>
</comment>
<sequence>MITLKYFEPSDFDQLIEWSGDEAFLLQWAGKQFQFPLNKEQLKQYLNEANDMNSSDRLVYKVIDEISNQVIGHISLGVIDRHNRSGRVERVLVGDRTGRGKGYGKQMILEILRIGFDDLKLHRISLGVFDFNKSAIKCYESTGFVREGLLRDIRKYRDTYWNLIEMSILENEWARMKSN</sequence>
<organism evidence="2 3">
    <name type="scientific">Paenibacillus dendrobii</name>
    <dbReference type="NCBI Taxonomy" id="2691084"/>
    <lineage>
        <taxon>Bacteria</taxon>
        <taxon>Bacillati</taxon>
        <taxon>Bacillota</taxon>
        <taxon>Bacilli</taxon>
        <taxon>Bacillales</taxon>
        <taxon>Paenibacillaceae</taxon>
        <taxon>Paenibacillus</taxon>
    </lineage>
</organism>
<gene>
    <name evidence="2" type="ORF">GRF59_02775</name>
</gene>
<dbReference type="GO" id="GO:0016747">
    <property type="term" value="F:acyltransferase activity, transferring groups other than amino-acyl groups"/>
    <property type="evidence" value="ECO:0007669"/>
    <property type="project" value="InterPro"/>
</dbReference>
<evidence type="ECO:0000313" key="3">
    <source>
        <dbReference type="Proteomes" id="UP000460318"/>
    </source>
</evidence>
<keyword evidence="2" id="KW-0808">Transferase</keyword>
<feature type="domain" description="N-acetyltransferase" evidence="1">
    <location>
        <begin position="2"/>
        <end position="167"/>
    </location>
</feature>
<dbReference type="PROSITE" id="PS51186">
    <property type="entry name" value="GNAT"/>
    <property type="match status" value="1"/>
</dbReference>
<keyword evidence="3" id="KW-1185">Reference proteome</keyword>
<proteinExistence type="predicted"/>
<dbReference type="Gene3D" id="3.40.630.30">
    <property type="match status" value="1"/>
</dbReference>
<evidence type="ECO:0000259" key="1">
    <source>
        <dbReference type="PROSITE" id="PS51186"/>
    </source>
</evidence>